<name>X1C0L2_9ZZZZ</name>
<accession>X1C0L2</accession>
<comment type="caution">
    <text evidence="1">The sequence shown here is derived from an EMBL/GenBank/DDBJ whole genome shotgun (WGS) entry which is preliminary data.</text>
</comment>
<gene>
    <name evidence="1" type="ORF">S01H4_31122</name>
</gene>
<dbReference type="EMBL" id="BART01016135">
    <property type="protein sequence ID" value="GAG77921.1"/>
    <property type="molecule type" value="Genomic_DNA"/>
</dbReference>
<proteinExistence type="predicted"/>
<reference evidence="1" key="1">
    <citation type="journal article" date="2014" name="Front. Microbiol.">
        <title>High frequency of phylogenetically diverse reductive dehalogenase-homologous genes in deep subseafloor sedimentary metagenomes.</title>
        <authorList>
            <person name="Kawai M."/>
            <person name="Futagami T."/>
            <person name="Toyoda A."/>
            <person name="Takaki Y."/>
            <person name="Nishi S."/>
            <person name="Hori S."/>
            <person name="Arai W."/>
            <person name="Tsubouchi T."/>
            <person name="Morono Y."/>
            <person name="Uchiyama I."/>
            <person name="Ito T."/>
            <person name="Fujiyama A."/>
            <person name="Inagaki F."/>
            <person name="Takami H."/>
        </authorList>
    </citation>
    <scope>NUCLEOTIDE SEQUENCE</scope>
    <source>
        <strain evidence="1">Expedition CK06-06</strain>
    </source>
</reference>
<protein>
    <submittedName>
        <fullName evidence="1">Uncharacterized protein</fullName>
    </submittedName>
</protein>
<organism evidence="1">
    <name type="scientific">marine sediment metagenome</name>
    <dbReference type="NCBI Taxonomy" id="412755"/>
    <lineage>
        <taxon>unclassified sequences</taxon>
        <taxon>metagenomes</taxon>
        <taxon>ecological metagenomes</taxon>
    </lineage>
</organism>
<dbReference type="AlphaFoldDB" id="X1C0L2"/>
<sequence length="69" mass="8082">MKIHTLHKNCFKTPKEYKSQSRLYPEQKLTENGEKAQLDFKIRRAVPLRFIARIPDGIAADERDILLNS</sequence>
<evidence type="ECO:0000313" key="1">
    <source>
        <dbReference type="EMBL" id="GAG77921.1"/>
    </source>
</evidence>